<keyword evidence="4" id="KW-0732">Signal</keyword>
<evidence type="ECO:0000259" key="15">
    <source>
        <dbReference type="Pfam" id="PF20805"/>
    </source>
</evidence>
<dbReference type="Pfam" id="PF20805">
    <property type="entry name" value="Integrin_A_Ig_2"/>
    <property type="match status" value="1"/>
</dbReference>
<keyword evidence="5" id="KW-0677">Repeat</keyword>
<dbReference type="InterPro" id="IPR018184">
    <property type="entry name" value="Integrin_alpha_C_CS"/>
</dbReference>
<dbReference type="InterPro" id="IPR013517">
    <property type="entry name" value="FG-GAP"/>
</dbReference>
<dbReference type="eggNOG" id="KOG3637">
    <property type="taxonomic scope" value="Eukaryota"/>
</dbReference>
<dbReference type="SMART" id="SM00191">
    <property type="entry name" value="Int_alpha"/>
    <property type="match status" value="5"/>
</dbReference>
<dbReference type="HOGENOM" id="CLU_004111_5_0_1"/>
<dbReference type="Gene3D" id="2.60.40.1510">
    <property type="entry name" value="ntegrin, alpha v. Chain A, domain 3"/>
    <property type="match status" value="1"/>
</dbReference>
<dbReference type="InterPro" id="IPR013649">
    <property type="entry name" value="Integrin_alpha_Ig-like_1"/>
</dbReference>
<reference evidence="18" key="1">
    <citation type="submission" date="2011-12" db="EMBL/GenBank/DDBJ databases">
        <title>The Draft Genome of Lepisosteus oculatus.</title>
        <authorList>
            <consortium name="The Broad Institute Genome Assembly &amp; Analysis Group"/>
            <consortium name="Computational R&amp;D Group"/>
            <consortium name="and Sequencing Platform"/>
            <person name="Di Palma F."/>
            <person name="Alfoldi J."/>
            <person name="Johnson J."/>
            <person name="Berlin A."/>
            <person name="Gnerre S."/>
            <person name="Jaffe D."/>
            <person name="MacCallum I."/>
            <person name="Young S."/>
            <person name="Walker B.J."/>
            <person name="Lander E.S."/>
            <person name="Lindblad-Toh K."/>
        </authorList>
    </citation>
    <scope>NUCLEOTIDE SEQUENCE [LARGE SCALE GENOMIC DNA]</scope>
</reference>
<evidence type="ECO:0000256" key="5">
    <source>
        <dbReference type="ARBA" id="ARBA00022737"/>
    </source>
</evidence>
<evidence type="ECO:0000259" key="16">
    <source>
        <dbReference type="Pfam" id="PF20806"/>
    </source>
</evidence>
<feature type="repeat" description="FG-GAP" evidence="12">
    <location>
        <begin position="352"/>
        <end position="409"/>
    </location>
</feature>
<dbReference type="PROSITE" id="PS00242">
    <property type="entry name" value="INTEGRIN_ALPHA"/>
    <property type="match status" value="1"/>
</dbReference>
<feature type="transmembrane region" description="Helical" evidence="13">
    <location>
        <begin position="973"/>
        <end position="997"/>
    </location>
</feature>
<dbReference type="InterPro" id="IPR028994">
    <property type="entry name" value="Integrin_alpha_N"/>
</dbReference>
<keyword evidence="9 13" id="KW-0472">Membrane</keyword>
<evidence type="ECO:0000256" key="9">
    <source>
        <dbReference type="ARBA" id="ARBA00023136"/>
    </source>
</evidence>
<dbReference type="GO" id="GO:0034668">
    <property type="term" value="C:integrin alpha4-beta1 complex"/>
    <property type="evidence" value="ECO:0000318"/>
    <property type="project" value="GO_Central"/>
</dbReference>
<dbReference type="GO" id="GO:0007229">
    <property type="term" value="P:integrin-mediated signaling pathway"/>
    <property type="evidence" value="ECO:0000318"/>
    <property type="project" value="GO_Central"/>
</dbReference>
<dbReference type="FunCoup" id="W5MHL6">
    <property type="interactions" value="484"/>
</dbReference>
<keyword evidence="6 13" id="KW-0130">Cell adhesion</keyword>
<dbReference type="Ensembl" id="ENSLOCT00000007885.1">
    <property type="protein sequence ID" value="ENSLOCP00000007875.1"/>
    <property type="gene ID" value="ENSLOCG00000006512.1"/>
</dbReference>
<evidence type="ECO:0000256" key="10">
    <source>
        <dbReference type="ARBA" id="ARBA00023170"/>
    </source>
</evidence>
<dbReference type="GO" id="GO:0038023">
    <property type="term" value="F:signaling receptor activity"/>
    <property type="evidence" value="ECO:0000318"/>
    <property type="project" value="GO_Central"/>
</dbReference>
<dbReference type="Gene3D" id="1.20.5.930">
    <property type="entry name" value="Bicelle-embedded integrin alpha(iib) transmembrane segment"/>
    <property type="match status" value="1"/>
</dbReference>
<dbReference type="PANTHER" id="PTHR23220:SF78">
    <property type="entry name" value="INTEGRIN ALPHA-4"/>
    <property type="match status" value="1"/>
</dbReference>
<dbReference type="PRINTS" id="PR01185">
    <property type="entry name" value="INTEGRINA"/>
</dbReference>
<dbReference type="GO" id="GO:0043114">
    <property type="term" value="P:regulation of vascular permeability"/>
    <property type="evidence" value="ECO:0007669"/>
    <property type="project" value="Ensembl"/>
</dbReference>
<feature type="repeat" description="FG-GAP" evidence="12">
    <location>
        <begin position="290"/>
        <end position="349"/>
    </location>
</feature>
<dbReference type="GeneTree" id="ENSGT00940000158443"/>
<dbReference type="InParanoid" id="W5MHL6"/>
<feature type="repeat" description="FG-GAP" evidence="12">
    <location>
        <begin position="413"/>
        <end position="475"/>
    </location>
</feature>
<evidence type="ECO:0000256" key="8">
    <source>
        <dbReference type="ARBA" id="ARBA00023037"/>
    </source>
</evidence>
<sequence length="1028" mass="114733">INDPVYCYSMLLKKNVIILIYLYTVLLYSKAECYNLDIENHVIFNGPKGSLFGYSVLLHSHENQNWLLVGAPIANSSSNQAIVNPGAIFKCNINDINHCEQLPVGIEEDNSCGRHCLAEKDNQWLGVSLSRQSEEGYIVACGHRWKNVFYMHKENQHKLPHGICYKISPDLTFQQTLTPCYKDHQRKFGESYGSCQAGISNYLTKDLIIMGAPGTFYWTGSVLVYNMSSRSLWAYVDNENHVLFGSYLGYSVGAGHFSHPDSTEFVGGAPQHGQTGKAYILSFGSTSTLEIIFELSGKMLGSYFGASVCAVDLNSDGLSDLLVGAPMHSTVREEGRVYVYMNLGKAKLQELEFELVGSDMYSARFGETITNLGDIDDDGFPDVAIGAPQEEDLQGAIYIYNGRKRGISQTFSQKITGSIIGNAFKMFGQSVSGRIDVDGNGYPDVAVGAFLSDSAIVLRTRAVVIVEVSMILPPSVNRTKPACTENGKPAVCMNVTLCFQIKGRYIPGYIGLLYNLTADVLRKEGFPYRFYFIGNGTSNGTSGKINALHNRMSCVTHQAYMRKEVRDIFTPIQFEATYQLGEHKVNKRDSSHLQDLKPILQQREGDNNIVSNKTMFARYCVWPNCSTNLRVSAGLVLPQSHKGKSYFALGNGKTIMLNVSLFNAGDDAFQAALHIRFPNMLYFIKVLDSEEKHISCEITEQEQPTVGLDCSVGNLYINSLTRVNVSFLLDVNRNSSAGDLTITVNATSDNAEDTNLQHDNFVSLVLPLRYGVDLNVHGFVSPSLFVFGEEKEGPCYSEKFNYTFSVINVGLSKSPDTKFKISLPNSLAPHPYQLFNALDIRSSLGQCHLLNVINKTDDDKCDLPKATFLEDVVFFFSKTGKRFMYCMEEDDLCLNIICEFGEMDIGKEAIVYLEVELNPSVLELSPGRAPVMRIQTTATAFPKNDPYIIKLQDNPFTTIVLEAHHDYKPRHGVGLFIISGSLLIGLVILGLLTYILWKVGFFKRKFTTEKEQQRRESWDYVDKIKDDY</sequence>
<dbReference type="SUPFAM" id="SSF69318">
    <property type="entry name" value="Integrin alpha N-terminal domain"/>
    <property type="match status" value="1"/>
</dbReference>
<organism evidence="17 18">
    <name type="scientific">Lepisosteus oculatus</name>
    <name type="common">Spotted gar</name>
    <dbReference type="NCBI Taxonomy" id="7918"/>
    <lineage>
        <taxon>Eukaryota</taxon>
        <taxon>Metazoa</taxon>
        <taxon>Chordata</taxon>
        <taxon>Craniata</taxon>
        <taxon>Vertebrata</taxon>
        <taxon>Euteleostomi</taxon>
        <taxon>Actinopterygii</taxon>
        <taxon>Neopterygii</taxon>
        <taxon>Holostei</taxon>
        <taxon>Semionotiformes</taxon>
        <taxon>Lepisosteidae</taxon>
        <taxon>Lepisosteus</taxon>
    </lineage>
</organism>
<evidence type="ECO:0000256" key="12">
    <source>
        <dbReference type="PROSITE-ProRule" id="PRU00803"/>
    </source>
</evidence>
<dbReference type="Pfam" id="PF20806">
    <property type="entry name" value="Integrin_A_Ig_3"/>
    <property type="match status" value="1"/>
</dbReference>
<evidence type="ECO:0000313" key="18">
    <source>
        <dbReference type="Proteomes" id="UP000018468"/>
    </source>
</evidence>
<evidence type="ECO:0000256" key="11">
    <source>
        <dbReference type="ARBA" id="ARBA00023180"/>
    </source>
</evidence>
<keyword evidence="11" id="KW-0325">Glycoprotein</keyword>
<evidence type="ECO:0000256" key="4">
    <source>
        <dbReference type="ARBA" id="ARBA00022729"/>
    </source>
</evidence>
<keyword evidence="18" id="KW-1185">Reference proteome</keyword>
<dbReference type="InterPro" id="IPR032695">
    <property type="entry name" value="Integrin_dom_sf"/>
</dbReference>
<protein>
    <submittedName>
        <fullName evidence="17">Integrin subunit alpha 4</fullName>
    </submittedName>
</protein>
<dbReference type="OMA" id="AGHHNTI"/>
<keyword evidence="3 13" id="KW-0812">Transmembrane</keyword>
<evidence type="ECO:0000259" key="14">
    <source>
        <dbReference type="Pfam" id="PF08441"/>
    </source>
</evidence>
<dbReference type="SUPFAM" id="SSF69179">
    <property type="entry name" value="Integrin domains"/>
    <property type="match status" value="3"/>
</dbReference>
<evidence type="ECO:0000256" key="6">
    <source>
        <dbReference type="ARBA" id="ARBA00022889"/>
    </source>
</evidence>
<dbReference type="PROSITE" id="PS51470">
    <property type="entry name" value="FG_GAP"/>
    <property type="match status" value="4"/>
</dbReference>
<dbReference type="Pfam" id="PF01839">
    <property type="entry name" value="FG-GAP"/>
    <property type="match status" value="2"/>
</dbReference>
<dbReference type="InterPro" id="IPR013519">
    <property type="entry name" value="Int_alpha_beta-p"/>
</dbReference>
<evidence type="ECO:0000256" key="13">
    <source>
        <dbReference type="RuleBase" id="RU003762"/>
    </source>
</evidence>
<dbReference type="GO" id="GO:0034669">
    <property type="term" value="C:integrin alpha4-beta7 complex"/>
    <property type="evidence" value="ECO:0000318"/>
    <property type="project" value="GO_Central"/>
</dbReference>
<evidence type="ECO:0000256" key="7">
    <source>
        <dbReference type="ARBA" id="ARBA00022989"/>
    </source>
</evidence>
<dbReference type="InterPro" id="IPR048285">
    <property type="entry name" value="Integrin_alpha_Ig-like_2"/>
</dbReference>
<accession>W5MHL6</accession>
<dbReference type="EMBL" id="AHAT01020117">
    <property type="status" value="NOT_ANNOTATED_CDS"/>
    <property type="molecule type" value="Genomic_DNA"/>
</dbReference>
<feature type="domain" description="Integrin alpha second immunoglobulin-like" evidence="15">
    <location>
        <begin position="625"/>
        <end position="765"/>
    </location>
</feature>
<dbReference type="Gene3D" id="2.130.10.130">
    <property type="entry name" value="Integrin alpha, N-terminal"/>
    <property type="match status" value="1"/>
</dbReference>
<dbReference type="GO" id="GO:0009986">
    <property type="term" value="C:cell surface"/>
    <property type="evidence" value="ECO:0000318"/>
    <property type="project" value="GO_Central"/>
</dbReference>
<dbReference type="STRING" id="7918.ENSLOCP00000007875"/>
<name>W5MHL6_LEPOC</name>
<dbReference type="Gene3D" id="2.60.40.1530">
    <property type="entry name" value="ntegrin, alpha v. Chain A, domain 4"/>
    <property type="match status" value="1"/>
</dbReference>
<keyword evidence="7 13" id="KW-1133">Transmembrane helix</keyword>
<dbReference type="InterPro" id="IPR000413">
    <property type="entry name" value="Integrin_alpha"/>
</dbReference>
<feature type="repeat" description="FG-GAP" evidence="12">
    <location>
        <begin position="35"/>
        <end position="100"/>
    </location>
</feature>
<keyword evidence="10 13" id="KW-0675">Receptor</keyword>
<reference evidence="17" key="2">
    <citation type="submission" date="2025-08" db="UniProtKB">
        <authorList>
            <consortium name="Ensembl"/>
        </authorList>
    </citation>
    <scope>IDENTIFICATION</scope>
</reference>
<keyword evidence="8 13" id="KW-0401">Integrin</keyword>
<dbReference type="GO" id="GO:0001568">
    <property type="term" value="P:blood vessel development"/>
    <property type="evidence" value="ECO:0007669"/>
    <property type="project" value="Ensembl"/>
</dbReference>
<dbReference type="AlphaFoldDB" id="W5MHL6"/>
<dbReference type="Proteomes" id="UP000018468">
    <property type="component" value="Linkage group LG12"/>
</dbReference>
<dbReference type="Pfam" id="PF08441">
    <property type="entry name" value="Integrin_A_Ig_1"/>
    <property type="match status" value="1"/>
</dbReference>
<dbReference type="GO" id="GO:0098609">
    <property type="term" value="P:cell-cell adhesion"/>
    <property type="evidence" value="ECO:0000318"/>
    <property type="project" value="GO_Central"/>
</dbReference>
<evidence type="ECO:0000256" key="3">
    <source>
        <dbReference type="ARBA" id="ARBA00022692"/>
    </source>
</evidence>
<dbReference type="PANTHER" id="PTHR23220">
    <property type="entry name" value="INTEGRIN ALPHA"/>
    <property type="match status" value="1"/>
</dbReference>
<comment type="similarity">
    <text evidence="2 13">Belongs to the integrin alpha chain family.</text>
</comment>
<dbReference type="GO" id="GO:0060956">
    <property type="term" value="P:endocardial cell differentiation"/>
    <property type="evidence" value="ECO:0007669"/>
    <property type="project" value="Ensembl"/>
</dbReference>
<dbReference type="Bgee" id="ENSLOCG00000006512">
    <property type="expression patterns" value="Expressed in mesonephros and 13 other cell types or tissues"/>
</dbReference>
<comment type="subcellular location">
    <subcellularLocation>
        <location evidence="1 13">Membrane</location>
        <topology evidence="1 13">Single-pass type I membrane protein</topology>
    </subcellularLocation>
</comment>
<evidence type="ECO:0000313" key="17">
    <source>
        <dbReference type="Ensembl" id="ENSLOCP00000007875.1"/>
    </source>
</evidence>
<reference evidence="17" key="3">
    <citation type="submission" date="2025-09" db="UniProtKB">
        <authorList>
            <consortium name="Ensembl"/>
        </authorList>
    </citation>
    <scope>IDENTIFICATION</scope>
</reference>
<feature type="domain" description="Integrin alpha third immunoglobulin-like" evidence="16">
    <location>
        <begin position="774"/>
        <end position="952"/>
    </location>
</feature>
<evidence type="ECO:0000256" key="1">
    <source>
        <dbReference type="ARBA" id="ARBA00004479"/>
    </source>
</evidence>
<feature type="domain" description="Integrin alpha first immunoglubulin-like" evidence="14">
    <location>
        <begin position="460"/>
        <end position="617"/>
    </location>
</feature>
<proteinExistence type="inferred from homology"/>
<dbReference type="InterPro" id="IPR048286">
    <property type="entry name" value="Integrin_alpha_Ig-like_3"/>
</dbReference>
<evidence type="ECO:0000256" key="2">
    <source>
        <dbReference type="ARBA" id="ARBA00008054"/>
    </source>
</evidence>
<dbReference type="Gene3D" id="2.60.40.1460">
    <property type="entry name" value="Integrin domains. Chain A, domain 2"/>
    <property type="match status" value="1"/>
</dbReference>